<keyword evidence="2" id="KW-1133">Transmembrane helix</keyword>
<feature type="transmembrane region" description="Helical" evidence="2">
    <location>
        <begin position="111"/>
        <end position="132"/>
    </location>
</feature>
<feature type="transmembrane region" description="Helical" evidence="2">
    <location>
        <begin position="85"/>
        <end position="105"/>
    </location>
</feature>
<evidence type="ECO:0000313" key="4">
    <source>
        <dbReference type="Proteomes" id="UP000574276"/>
    </source>
</evidence>
<evidence type="ECO:0000256" key="1">
    <source>
        <dbReference type="SAM" id="Coils"/>
    </source>
</evidence>
<dbReference type="AlphaFoldDB" id="A0A839JWS4"/>
<dbReference type="InterPro" id="IPR047928">
    <property type="entry name" value="Perm_prefix_1"/>
</dbReference>
<proteinExistence type="predicted"/>
<reference evidence="3 4" key="1">
    <citation type="submission" date="2020-07" db="EMBL/GenBank/DDBJ databases">
        <title>Characterization and genome sequencing of isolate MD1, a novel member within the family Lachnospiraceae.</title>
        <authorList>
            <person name="Rettenmaier R."/>
            <person name="Di Bello L."/>
            <person name="Zinser C."/>
            <person name="Scheitz K."/>
            <person name="Liebl W."/>
            <person name="Zverlov V."/>
        </authorList>
    </citation>
    <scope>NUCLEOTIDE SEQUENCE [LARGE SCALE GENOMIC DNA]</scope>
    <source>
        <strain evidence="3 4">MD1</strain>
    </source>
</reference>
<keyword evidence="4" id="KW-1185">Reference proteome</keyword>
<feature type="transmembrane region" description="Helical" evidence="2">
    <location>
        <begin position="192"/>
        <end position="213"/>
    </location>
</feature>
<dbReference type="RefSeq" id="WP_228351862.1">
    <property type="nucleotide sequence ID" value="NZ_JACEGA010000001.1"/>
</dbReference>
<evidence type="ECO:0000313" key="3">
    <source>
        <dbReference type="EMBL" id="MBB2182133.1"/>
    </source>
</evidence>
<accession>A0A839JWS4</accession>
<name>A0A839JWS4_9FIRM</name>
<evidence type="ECO:0000256" key="2">
    <source>
        <dbReference type="SAM" id="Phobius"/>
    </source>
</evidence>
<dbReference type="NCBIfam" id="NF038403">
    <property type="entry name" value="perm_prefix_1"/>
    <property type="match status" value="1"/>
</dbReference>
<dbReference type="EMBL" id="JACEGA010000001">
    <property type="protein sequence ID" value="MBB2182133.1"/>
    <property type="molecule type" value="Genomic_DNA"/>
</dbReference>
<organism evidence="3 4">
    <name type="scientific">Variimorphobacter saccharofermentans</name>
    <dbReference type="NCBI Taxonomy" id="2755051"/>
    <lineage>
        <taxon>Bacteria</taxon>
        <taxon>Bacillati</taxon>
        <taxon>Bacillota</taxon>
        <taxon>Clostridia</taxon>
        <taxon>Lachnospirales</taxon>
        <taxon>Lachnospiraceae</taxon>
        <taxon>Variimorphobacter</taxon>
    </lineage>
</organism>
<dbReference type="Proteomes" id="UP000574276">
    <property type="component" value="Unassembled WGS sequence"/>
</dbReference>
<sequence length="215" mass="24456">MNDKLRRYIDNLFIDVPQTKSMIELKEEMLQNLIEKYQDLIAEGKSEEAAYNIAIAGIGDISSLIKDMDCQRVSNVNIEAARQKAALLTSVSVMLYILSIVPLLVSLRSGHLFYGLVGVVVMITLATGVIIYNGMTKPRLNSGDQTMVEEFREWQSEKFERGKARISISFAVWSILVVIYLIVSFLTFAWYITWIVFIIGVAIEALINVYFIWKK</sequence>
<keyword evidence="1" id="KW-0175">Coiled coil</keyword>
<feature type="coiled-coil region" evidence="1">
    <location>
        <begin position="23"/>
        <end position="50"/>
    </location>
</feature>
<comment type="caution">
    <text evidence="3">The sequence shown here is derived from an EMBL/GenBank/DDBJ whole genome shotgun (WGS) entry which is preliminary data.</text>
</comment>
<keyword evidence="2" id="KW-0472">Membrane</keyword>
<feature type="transmembrane region" description="Helical" evidence="2">
    <location>
        <begin position="166"/>
        <end position="186"/>
    </location>
</feature>
<keyword evidence="2" id="KW-0812">Transmembrane</keyword>
<gene>
    <name evidence="3" type="ORF">H0486_04495</name>
</gene>
<protein>
    <submittedName>
        <fullName evidence="3">Uncharacterized protein</fullName>
    </submittedName>
</protein>